<dbReference type="SUPFAM" id="SSF51905">
    <property type="entry name" value="FAD/NAD(P)-binding domain"/>
    <property type="match status" value="1"/>
</dbReference>
<evidence type="ECO:0000256" key="2">
    <source>
        <dbReference type="ARBA" id="ARBA00023033"/>
    </source>
</evidence>
<proteinExistence type="predicted"/>
<dbReference type="InterPro" id="IPR036188">
    <property type="entry name" value="FAD/NAD-bd_sf"/>
</dbReference>
<name>A0A975ENR7_9RHOB</name>
<dbReference type="AlphaFoldDB" id="A0A975ENR7"/>
<sequence length="390" mass="41992">MSLLGLNICVIGGGIGGLTAAIALAQRGAQVEVLEQAPEMTEVGAGIQISPNGMCVLRALGLGDEIQNIGRRAQAVELRDYRASRLVTRLNLDRLGADQQYLFLHRADLIDVLGAAARAAGVQISLGQKVEAVSDGRPAVVSTTTGSQRKADLIVAADGLHSVARKTLNGTLAPFFTRQVAWRTIVPNTIGHPDVARVHMGPKQHVVSYPLRGGDMVNLVAVEERGEWSEESWVAQDDPENLLSVFGGFSEDVKSLMCGAQAVGKWGLFRHPVASRWHGGRLALLGDAAHPTLPFMAQGAVMAIEDAWVLAASLAETDSIEAGLSAYQAKRHERVSKIVETASKNAWRYHLSFPPLRFAAHSVMRLGGAMAPGKMMSQFDWIYRHDVTQD</sequence>
<dbReference type="PANTHER" id="PTHR13789:SF309">
    <property type="entry name" value="PUTATIVE (AFU_ORTHOLOGUE AFUA_6G14510)-RELATED"/>
    <property type="match status" value="1"/>
</dbReference>
<feature type="domain" description="FAD-binding" evidence="3">
    <location>
        <begin position="7"/>
        <end position="341"/>
    </location>
</feature>
<keyword evidence="1" id="KW-0560">Oxidoreductase</keyword>
<dbReference type="GO" id="GO:0071949">
    <property type="term" value="F:FAD binding"/>
    <property type="evidence" value="ECO:0007669"/>
    <property type="project" value="InterPro"/>
</dbReference>
<dbReference type="GO" id="GO:0004497">
    <property type="term" value="F:monooxygenase activity"/>
    <property type="evidence" value="ECO:0007669"/>
    <property type="project" value="UniProtKB-KW"/>
</dbReference>
<dbReference type="SUPFAM" id="SSF54373">
    <property type="entry name" value="FAD-linked reductases, C-terminal domain"/>
    <property type="match status" value="1"/>
</dbReference>
<dbReference type="Pfam" id="PF01494">
    <property type="entry name" value="FAD_binding_3"/>
    <property type="match status" value="1"/>
</dbReference>
<reference evidence="4" key="1">
    <citation type="submission" date="2020-07" db="EMBL/GenBank/DDBJ databases">
        <title>Genome sequences of bacteria associated with the marine, planktonic diatom Thalassiosira profunda strain ECT2AJA-044.</title>
        <authorList>
            <person name="Gargas C.B."/>
            <person name="Roberts W.R."/>
            <person name="Alverson A.J."/>
        </authorList>
    </citation>
    <scope>NUCLEOTIDE SEQUENCE</scope>
    <source>
        <strain evidence="4">ECT2AJA-044</strain>
    </source>
</reference>
<protein>
    <submittedName>
        <fullName evidence="4">FAD-dependent monooxygenase</fullName>
    </submittedName>
</protein>
<dbReference type="InterPro" id="IPR002938">
    <property type="entry name" value="FAD-bd"/>
</dbReference>
<dbReference type="Proteomes" id="UP000665026">
    <property type="component" value="Chromosome"/>
</dbReference>
<dbReference type="PANTHER" id="PTHR13789">
    <property type="entry name" value="MONOOXYGENASE"/>
    <property type="match status" value="1"/>
</dbReference>
<evidence type="ECO:0000313" key="5">
    <source>
        <dbReference type="Proteomes" id="UP000665026"/>
    </source>
</evidence>
<evidence type="ECO:0000256" key="1">
    <source>
        <dbReference type="ARBA" id="ARBA00023002"/>
    </source>
</evidence>
<dbReference type="RefSeq" id="WP_209356232.1">
    <property type="nucleotide sequence ID" value="NZ_CP060010.1"/>
</dbReference>
<dbReference type="KEGG" id="cact:HZ995_13745"/>
<dbReference type="PRINTS" id="PR00420">
    <property type="entry name" value="RNGMNOXGNASE"/>
</dbReference>
<accession>A0A975ENR7</accession>
<keyword evidence="2 4" id="KW-0503">Monooxygenase</keyword>
<evidence type="ECO:0000313" key="4">
    <source>
        <dbReference type="EMBL" id="QTN35528.1"/>
    </source>
</evidence>
<gene>
    <name evidence="4" type="ORF">HZ995_13745</name>
</gene>
<dbReference type="EMBL" id="CP060010">
    <property type="protein sequence ID" value="QTN35528.1"/>
    <property type="molecule type" value="Genomic_DNA"/>
</dbReference>
<evidence type="ECO:0000259" key="3">
    <source>
        <dbReference type="Pfam" id="PF01494"/>
    </source>
</evidence>
<organism evidence="4 5">
    <name type="scientific">Cognatishimia activa</name>
    <dbReference type="NCBI Taxonomy" id="1715691"/>
    <lineage>
        <taxon>Bacteria</taxon>
        <taxon>Pseudomonadati</taxon>
        <taxon>Pseudomonadota</taxon>
        <taxon>Alphaproteobacteria</taxon>
        <taxon>Rhodobacterales</taxon>
        <taxon>Paracoccaceae</taxon>
        <taxon>Cognatishimia</taxon>
    </lineage>
</organism>
<dbReference type="Gene3D" id="3.50.50.60">
    <property type="entry name" value="FAD/NAD(P)-binding domain"/>
    <property type="match status" value="1"/>
</dbReference>
<dbReference type="InterPro" id="IPR050493">
    <property type="entry name" value="FAD-dep_Monooxygenase_BioMet"/>
</dbReference>